<evidence type="ECO:0000259" key="5">
    <source>
        <dbReference type="SMART" id="SM00062"/>
    </source>
</evidence>
<feature type="domain" description="Solute-binding protein family 3/N-terminal" evidence="5">
    <location>
        <begin position="69"/>
        <end position="313"/>
    </location>
</feature>
<keyword evidence="3" id="KW-0472">Membrane</keyword>
<dbReference type="SUPFAM" id="SSF53955">
    <property type="entry name" value="Lysozyme-like"/>
    <property type="match status" value="1"/>
</dbReference>
<keyword evidence="4" id="KW-0732">Signal</keyword>
<dbReference type="Proteomes" id="UP000494365">
    <property type="component" value="Unassembled WGS sequence"/>
</dbReference>
<dbReference type="InterPro" id="IPR023346">
    <property type="entry name" value="Lysozyme-like_dom_sf"/>
</dbReference>
<sequence>MKAGNQVVAAVIFVLAASMAAQAAAPKAASSAAPASQPVAAAPSVAVRKLNLANKPWTGDFDAMLQRRVIRFLVPYSRTLYFNDKGRERGLSAEFARDFERFVNKQYASQLGKRPVTLILIPTTRDKLLTNLVAGLGDISAGNLTATSEREKLVDFVAPRDRQSVRELIVTGPKAPPIATLDDLAGKQVHVRKATSYYESLTALNERFKAAGKPLMKLTLLPDALEDEDKLEMLNAGLINIVVVDDWKVKLWAQVLPKIKVHDDLAVRTEGYIGWAIRKGSPQLRAVLTDFYVNYLKKQGVAAYRLSQYMKQIKQITNNTASAERQRFEQTLALFDKYGKQYSFDPLMLAAQGYQESQLDQNARSHVGAIGVMQIMPATGKQMGVGSISVIESNIHAGAKYMDQLMTRYFSDARFDETNRPLFAFASYNAGPGNIAKMRKEAAARGLDPDKWFNNVEIVVAEKIGIETTTYVRNIYKYYAAYRLIAEAQATKNKALEKAGKSG</sequence>
<proteinExistence type="inferred from homology"/>
<name>A0A6S7DHN4_9BURK</name>
<comment type="subcellular location">
    <subcellularLocation>
        <location evidence="1">Cell outer membrane</location>
        <topology evidence="1">Peripheral membrane protein</topology>
    </subcellularLocation>
</comment>
<accession>A0A6S7DHN4</accession>
<comment type="similarity">
    <text evidence="2">Belongs to the transglycosylase Slt family.</text>
</comment>
<keyword evidence="6" id="KW-0456">Lyase</keyword>
<dbReference type="EC" id="4.2.2.-" evidence="6"/>
<dbReference type="AlphaFoldDB" id="A0A6S7DHN4"/>
<feature type="signal peptide" evidence="4">
    <location>
        <begin position="1"/>
        <end position="23"/>
    </location>
</feature>
<dbReference type="Pfam" id="PF00497">
    <property type="entry name" value="SBP_bac_3"/>
    <property type="match status" value="1"/>
</dbReference>
<dbReference type="CDD" id="cd01009">
    <property type="entry name" value="PBP2_YfhD_N"/>
    <property type="match status" value="1"/>
</dbReference>
<dbReference type="InterPro" id="IPR001638">
    <property type="entry name" value="Solute-binding_3/MltF_N"/>
</dbReference>
<dbReference type="EMBL" id="CADIKK010000050">
    <property type="protein sequence ID" value="CAB3807454.1"/>
    <property type="molecule type" value="Genomic_DNA"/>
</dbReference>
<dbReference type="Gene3D" id="1.10.530.10">
    <property type="match status" value="1"/>
</dbReference>
<feature type="chain" id="PRO_5029000853" evidence="4">
    <location>
        <begin position="24"/>
        <end position="503"/>
    </location>
</feature>
<gene>
    <name evidence="6" type="primary">mltF</name>
    <name evidence="6" type="ORF">LMG28614_06603</name>
</gene>
<dbReference type="Pfam" id="PF01464">
    <property type="entry name" value="SLT"/>
    <property type="match status" value="1"/>
</dbReference>
<keyword evidence="7" id="KW-1185">Reference proteome</keyword>
<evidence type="ECO:0000256" key="4">
    <source>
        <dbReference type="SAM" id="SignalP"/>
    </source>
</evidence>
<dbReference type="SUPFAM" id="SSF53850">
    <property type="entry name" value="Periplasmic binding protein-like II"/>
    <property type="match status" value="1"/>
</dbReference>
<evidence type="ECO:0000256" key="2">
    <source>
        <dbReference type="ARBA" id="ARBA00007734"/>
    </source>
</evidence>
<dbReference type="GO" id="GO:0016829">
    <property type="term" value="F:lyase activity"/>
    <property type="evidence" value="ECO:0007669"/>
    <property type="project" value="UniProtKB-KW"/>
</dbReference>
<reference evidence="6 7" key="1">
    <citation type="submission" date="2020-04" db="EMBL/GenBank/DDBJ databases">
        <authorList>
            <person name="De Canck E."/>
        </authorList>
    </citation>
    <scope>NUCLEOTIDE SEQUENCE [LARGE SCALE GENOMIC DNA]</scope>
    <source>
        <strain evidence="6 7">LMG 28614</strain>
    </source>
</reference>
<evidence type="ECO:0000313" key="7">
    <source>
        <dbReference type="Proteomes" id="UP000494365"/>
    </source>
</evidence>
<dbReference type="InterPro" id="IPR008258">
    <property type="entry name" value="Transglycosylase_SLT_dom_1"/>
</dbReference>
<evidence type="ECO:0000256" key="3">
    <source>
        <dbReference type="ARBA" id="ARBA00023237"/>
    </source>
</evidence>
<dbReference type="PANTHER" id="PTHR37423">
    <property type="entry name" value="SOLUBLE LYTIC MUREIN TRANSGLYCOSYLASE-RELATED"/>
    <property type="match status" value="1"/>
</dbReference>
<dbReference type="PANTHER" id="PTHR37423:SF2">
    <property type="entry name" value="MEMBRANE-BOUND LYTIC MUREIN TRANSGLYCOSYLASE C"/>
    <property type="match status" value="1"/>
</dbReference>
<evidence type="ECO:0000256" key="1">
    <source>
        <dbReference type="ARBA" id="ARBA00004339"/>
    </source>
</evidence>
<dbReference type="GO" id="GO:0009279">
    <property type="term" value="C:cell outer membrane"/>
    <property type="evidence" value="ECO:0007669"/>
    <property type="project" value="UniProtKB-SubCell"/>
</dbReference>
<keyword evidence="3" id="KW-0998">Cell outer membrane</keyword>
<protein>
    <submittedName>
        <fullName evidence="6">Membrane-bound lytic murein transglycosylase F</fullName>
        <ecNumber evidence="6">4.2.2.-</ecNumber>
    </submittedName>
</protein>
<organism evidence="6 7">
    <name type="scientific">Paraburkholderia ultramafica</name>
    <dbReference type="NCBI Taxonomy" id="1544867"/>
    <lineage>
        <taxon>Bacteria</taxon>
        <taxon>Pseudomonadati</taxon>
        <taxon>Pseudomonadota</taxon>
        <taxon>Betaproteobacteria</taxon>
        <taxon>Burkholderiales</taxon>
        <taxon>Burkholderiaceae</taxon>
        <taxon>Paraburkholderia</taxon>
    </lineage>
</organism>
<dbReference type="CDD" id="cd13403">
    <property type="entry name" value="MLTF-like"/>
    <property type="match status" value="1"/>
</dbReference>
<dbReference type="RefSeq" id="WP_175153494.1">
    <property type="nucleotide sequence ID" value="NZ_CADIKK010000050.1"/>
</dbReference>
<dbReference type="SMART" id="SM00062">
    <property type="entry name" value="PBPb"/>
    <property type="match status" value="1"/>
</dbReference>
<dbReference type="Gene3D" id="3.40.190.10">
    <property type="entry name" value="Periplasmic binding protein-like II"/>
    <property type="match status" value="2"/>
</dbReference>
<evidence type="ECO:0000313" key="6">
    <source>
        <dbReference type="EMBL" id="CAB3807454.1"/>
    </source>
</evidence>